<evidence type="ECO:0000256" key="1">
    <source>
        <dbReference type="SAM" id="MobiDB-lite"/>
    </source>
</evidence>
<feature type="transmembrane region" description="Helical" evidence="2">
    <location>
        <begin position="32"/>
        <end position="54"/>
    </location>
</feature>
<evidence type="ECO:0008006" key="5">
    <source>
        <dbReference type="Google" id="ProtNLM"/>
    </source>
</evidence>
<feature type="transmembrane region" description="Helical" evidence="2">
    <location>
        <begin position="92"/>
        <end position="111"/>
    </location>
</feature>
<keyword evidence="2" id="KW-0812">Transmembrane</keyword>
<gene>
    <name evidence="3" type="ORF">SAMN04489719_2364</name>
</gene>
<protein>
    <recommendedName>
        <fullName evidence="5">SPW repeat-containing protein</fullName>
    </recommendedName>
</protein>
<keyword evidence="2" id="KW-0472">Membrane</keyword>
<dbReference type="OrthoDB" id="10003789at2"/>
<feature type="region of interest" description="Disordered" evidence="1">
    <location>
        <begin position="1"/>
        <end position="28"/>
    </location>
</feature>
<keyword evidence="2" id="KW-1133">Transmembrane helix</keyword>
<feature type="transmembrane region" description="Helical" evidence="2">
    <location>
        <begin position="117"/>
        <end position="136"/>
    </location>
</feature>
<sequence>MSTTASDHPATSPAHEREAAGPRSSGRRATRIGQGILIVLSAMCAVIGASTMFVDDPFEPTATTMIASFGMLAGAFGIGAALAAPRSLLARLSLCALPVFFAWHVVALGTWVPDAVLGAVSVVGVVLVVVGSRGGAAPVS</sequence>
<organism evidence="3 4">
    <name type="scientific">Agrococcus carbonis</name>
    <dbReference type="NCBI Taxonomy" id="684552"/>
    <lineage>
        <taxon>Bacteria</taxon>
        <taxon>Bacillati</taxon>
        <taxon>Actinomycetota</taxon>
        <taxon>Actinomycetes</taxon>
        <taxon>Micrococcales</taxon>
        <taxon>Microbacteriaceae</taxon>
        <taxon>Agrococcus</taxon>
    </lineage>
</organism>
<dbReference type="EMBL" id="LT629734">
    <property type="protein sequence ID" value="SDS45711.1"/>
    <property type="molecule type" value="Genomic_DNA"/>
</dbReference>
<evidence type="ECO:0000313" key="4">
    <source>
        <dbReference type="Proteomes" id="UP000199649"/>
    </source>
</evidence>
<name>A0A1H1SCQ1_9MICO</name>
<dbReference type="RefSeq" id="WP_092667185.1">
    <property type="nucleotide sequence ID" value="NZ_LT629734.1"/>
</dbReference>
<feature type="transmembrane region" description="Helical" evidence="2">
    <location>
        <begin position="66"/>
        <end position="85"/>
    </location>
</feature>
<proteinExistence type="predicted"/>
<dbReference type="Proteomes" id="UP000199649">
    <property type="component" value="Chromosome I"/>
</dbReference>
<reference evidence="4" key="1">
    <citation type="submission" date="2016-10" db="EMBL/GenBank/DDBJ databases">
        <authorList>
            <person name="Varghese N."/>
            <person name="Submissions S."/>
        </authorList>
    </citation>
    <scope>NUCLEOTIDE SEQUENCE [LARGE SCALE GENOMIC DNA]</scope>
    <source>
        <strain evidence="4">DSM 22965</strain>
    </source>
</reference>
<evidence type="ECO:0000256" key="2">
    <source>
        <dbReference type="SAM" id="Phobius"/>
    </source>
</evidence>
<dbReference type="STRING" id="684552.SAMN04489719_2364"/>
<evidence type="ECO:0000313" key="3">
    <source>
        <dbReference type="EMBL" id="SDS45711.1"/>
    </source>
</evidence>
<keyword evidence="4" id="KW-1185">Reference proteome</keyword>
<dbReference type="AlphaFoldDB" id="A0A1H1SCQ1"/>
<accession>A0A1H1SCQ1</accession>